<dbReference type="Gene3D" id="3.40.50.720">
    <property type="entry name" value="NAD(P)-binding Rossmann-like Domain"/>
    <property type="match status" value="1"/>
</dbReference>
<accession>A0A225WY08</accession>
<keyword evidence="6" id="KW-0560">Oxidoreductase</keyword>
<keyword evidence="3" id="KW-0554">One-carbon metabolism</keyword>
<evidence type="ECO:0000313" key="10">
    <source>
        <dbReference type="EMBL" id="OWZ21899.1"/>
    </source>
</evidence>
<organism evidence="10 11">
    <name type="scientific">Phytophthora megakarya</name>
    <dbReference type="NCBI Taxonomy" id="4795"/>
    <lineage>
        <taxon>Eukaryota</taxon>
        <taxon>Sar</taxon>
        <taxon>Stramenopiles</taxon>
        <taxon>Oomycota</taxon>
        <taxon>Peronosporomycetes</taxon>
        <taxon>Peronosporales</taxon>
        <taxon>Peronosporaceae</taxon>
        <taxon>Phytophthora</taxon>
    </lineage>
</organism>
<gene>
    <name evidence="10" type="ORF">PHMEG_0003481</name>
</gene>
<evidence type="ECO:0000256" key="6">
    <source>
        <dbReference type="ARBA" id="ARBA00023002"/>
    </source>
</evidence>
<dbReference type="OrthoDB" id="5126881at2759"/>
<sequence>MTKLLDGKACSKEIEAELKELIPTLNVTPTIALVLVGSNQDSKTYIRLKKNACTRVGITPQVHELAESITVEELNAQIQALNADVNVHGVLVQLPLPDHLKAHEEELLESIDPLKDVDGLHSHHFARLTKPKDTGDKHLQLQPCTPAGCIEILTRNGIELAGKDVVVVGRGQLVGLPLSLMLLAANATVTTCHSKTKNLADKVRQAEVVFVGTGQPELIKGDWLAEGAVVVDVGINYVDDATTKKGYKIVGDVDFAAASERVSAITPVPGGIGPMTIAMLLKNTVECAKFAASKN</sequence>
<keyword evidence="4" id="KW-0378">Hydrolase</keyword>
<dbReference type="FunFam" id="3.40.50.10860:FF:000005">
    <property type="entry name" value="C-1-tetrahydrofolate synthase, cytoplasmic, putative"/>
    <property type="match status" value="1"/>
</dbReference>
<feature type="domain" description="Tetrahydrofolate dehydrogenase/cyclohydrolase NAD(P)-binding" evidence="9">
    <location>
        <begin position="143"/>
        <end position="290"/>
    </location>
</feature>
<dbReference type="GO" id="GO:0004488">
    <property type="term" value="F:methylenetetrahydrofolate dehydrogenase (NADP+) activity"/>
    <property type="evidence" value="ECO:0007669"/>
    <property type="project" value="InterPro"/>
</dbReference>
<dbReference type="FunFam" id="3.40.50.720:FF:000006">
    <property type="entry name" value="Bifunctional protein FolD"/>
    <property type="match status" value="1"/>
</dbReference>
<keyword evidence="11" id="KW-1185">Reference proteome</keyword>
<dbReference type="PROSITE" id="PS00767">
    <property type="entry name" value="THF_DHG_CYH_2"/>
    <property type="match status" value="1"/>
</dbReference>
<dbReference type="InterPro" id="IPR020630">
    <property type="entry name" value="THF_DH/CycHdrlase_cat_dom"/>
</dbReference>
<name>A0A225WY08_9STRA</name>
<dbReference type="Pfam" id="PF02882">
    <property type="entry name" value="THF_DHG_CYH_C"/>
    <property type="match status" value="1"/>
</dbReference>
<evidence type="ECO:0000256" key="7">
    <source>
        <dbReference type="ARBA" id="ARBA00023268"/>
    </source>
</evidence>
<evidence type="ECO:0000256" key="4">
    <source>
        <dbReference type="ARBA" id="ARBA00022801"/>
    </source>
</evidence>
<reference evidence="11" key="1">
    <citation type="submission" date="2017-03" db="EMBL/GenBank/DDBJ databases">
        <title>Phytopthora megakarya and P. palmivora, two closely related causual agents of cacao black pod achieved similar genome size and gene model numbers by different mechanisms.</title>
        <authorList>
            <person name="Ali S."/>
            <person name="Shao J."/>
            <person name="Larry D.J."/>
            <person name="Kronmiller B."/>
            <person name="Shen D."/>
            <person name="Strem M.D."/>
            <person name="Melnick R.L."/>
            <person name="Guiltinan M.J."/>
            <person name="Tyler B.M."/>
            <person name="Meinhardt L.W."/>
            <person name="Bailey B.A."/>
        </authorList>
    </citation>
    <scope>NUCLEOTIDE SEQUENCE [LARGE SCALE GENOMIC DNA]</scope>
    <source>
        <strain evidence="11">zdho120</strain>
    </source>
</reference>
<evidence type="ECO:0000256" key="1">
    <source>
        <dbReference type="ARBA" id="ARBA00004777"/>
    </source>
</evidence>
<evidence type="ECO:0000313" key="11">
    <source>
        <dbReference type="Proteomes" id="UP000198211"/>
    </source>
</evidence>
<dbReference type="GO" id="GO:0035999">
    <property type="term" value="P:tetrahydrofolate interconversion"/>
    <property type="evidence" value="ECO:0007669"/>
    <property type="project" value="TreeGrafter"/>
</dbReference>
<dbReference type="SUPFAM" id="SSF51735">
    <property type="entry name" value="NAD(P)-binding Rossmann-fold domains"/>
    <property type="match status" value="1"/>
</dbReference>
<dbReference type="AlphaFoldDB" id="A0A225WY08"/>
<dbReference type="SUPFAM" id="SSF53223">
    <property type="entry name" value="Aminoacid dehydrogenase-like, N-terminal domain"/>
    <property type="match status" value="1"/>
</dbReference>
<dbReference type="InterPro" id="IPR046346">
    <property type="entry name" value="Aminoacid_DH-like_N_sf"/>
</dbReference>
<dbReference type="InterPro" id="IPR000672">
    <property type="entry name" value="THF_DH/CycHdrlase"/>
</dbReference>
<evidence type="ECO:0000259" key="8">
    <source>
        <dbReference type="Pfam" id="PF00763"/>
    </source>
</evidence>
<dbReference type="InterPro" id="IPR020631">
    <property type="entry name" value="THF_DH/CycHdrlase_NAD-bd_dom"/>
</dbReference>
<comment type="subunit">
    <text evidence="2">Homodimer.</text>
</comment>
<proteinExistence type="inferred from homology"/>
<dbReference type="EMBL" id="NBNE01000178">
    <property type="protein sequence ID" value="OWZ21899.1"/>
    <property type="molecule type" value="Genomic_DNA"/>
</dbReference>
<keyword evidence="7" id="KW-0511">Multifunctional enzyme</keyword>
<feature type="domain" description="Tetrahydrofolate dehydrogenase/cyclohydrolase catalytic" evidence="8">
    <location>
        <begin position="5"/>
        <end position="118"/>
    </location>
</feature>
<dbReference type="InterPro" id="IPR020867">
    <property type="entry name" value="THF_DH/CycHdrlase_CS"/>
</dbReference>
<dbReference type="STRING" id="4795.A0A225WY08"/>
<keyword evidence="5" id="KW-0521">NADP</keyword>
<comment type="pathway">
    <text evidence="1">One-carbon metabolism; tetrahydrofolate interconversion.</text>
</comment>
<dbReference type="Proteomes" id="UP000198211">
    <property type="component" value="Unassembled WGS sequence"/>
</dbReference>
<dbReference type="CDD" id="cd01080">
    <property type="entry name" value="NAD_bind_m-THF_DH_Cyclohyd"/>
    <property type="match status" value="1"/>
</dbReference>
<comment type="caution">
    <text evidence="10">The sequence shown here is derived from an EMBL/GenBank/DDBJ whole genome shotgun (WGS) entry which is preliminary data.</text>
</comment>
<dbReference type="PRINTS" id="PR00085">
    <property type="entry name" value="THFDHDRGNASE"/>
</dbReference>
<evidence type="ECO:0000259" key="9">
    <source>
        <dbReference type="Pfam" id="PF02882"/>
    </source>
</evidence>
<dbReference type="Pfam" id="PF00763">
    <property type="entry name" value="THF_DHG_CYH"/>
    <property type="match status" value="1"/>
</dbReference>
<dbReference type="Gene3D" id="3.40.50.10860">
    <property type="entry name" value="Leucine Dehydrogenase, chain A, domain 1"/>
    <property type="match status" value="1"/>
</dbReference>
<dbReference type="PANTHER" id="PTHR48099:SF5">
    <property type="entry name" value="C-1-TETRAHYDROFOLATE SYNTHASE, CYTOPLASMIC"/>
    <property type="match status" value="1"/>
</dbReference>
<evidence type="ECO:0000256" key="5">
    <source>
        <dbReference type="ARBA" id="ARBA00022857"/>
    </source>
</evidence>
<dbReference type="HAMAP" id="MF_01576">
    <property type="entry name" value="THF_DHG_CYH"/>
    <property type="match status" value="1"/>
</dbReference>
<dbReference type="GO" id="GO:0004477">
    <property type="term" value="F:methenyltetrahydrofolate cyclohydrolase activity"/>
    <property type="evidence" value="ECO:0007669"/>
    <property type="project" value="TreeGrafter"/>
</dbReference>
<protein>
    <submittedName>
        <fullName evidence="10">Bifunctional folD protein</fullName>
    </submittedName>
</protein>
<evidence type="ECO:0000256" key="3">
    <source>
        <dbReference type="ARBA" id="ARBA00022563"/>
    </source>
</evidence>
<dbReference type="InterPro" id="IPR036291">
    <property type="entry name" value="NAD(P)-bd_dom_sf"/>
</dbReference>
<dbReference type="PANTHER" id="PTHR48099">
    <property type="entry name" value="C-1-TETRAHYDROFOLATE SYNTHASE, CYTOPLASMIC-RELATED"/>
    <property type="match status" value="1"/>
</dbReference>
<dbReference type="GO" id="GO:0005829">
    <property type="term" value="C:cytosol"/>
    <property type="evidence" value="ECO:0007669"/>
    <property type="project" value="TreeGrafter"/>
</dbReference>
<evidence type="ECO:0000256" key="2">
    <source>
        <dbReference type="ARBA" id="ARBA00011738"/>
    </source>
</evidence>